<dbReference type="InterPro" id="IPR052917">
    <property type="entry name" value="Stress-Dev_Protein"/>
</dbReference>
<name>A0A212KIE4_9BACT</name>
<dbReference type="PANTHER" id="PTHR34818">
    <property type="entry name" value="PROTEIN BLI-3"/>
    <property type="match status" value="1"/>
</dbReference>
<dbReference type="InterPro" id="IPR012349">
    <property type="entry name" value="Split_barrel_FMN-bd"/>
</dbReference>
<dbReference type="Pfam" id="PF01243">
    <property type="entry name" value="PNPOx_N"/>
    <property type="match status" value="1"/>
</dbReference>
<dbReference type="PANTHER" id="PTHR34818:SF1">
    <property type="entry name" value="PROTEIN BLI-3"/>
    <property type="match status" value="1"/>
</dbReference>
<dbReference type="InterPro" id="IPR011576">
    <property type="entry name" value="Pyridox_Oxase_N"/>
</dbReference>
<dbReference type="SUPFAM" id="SSF50475">
    <property type="entry name" value="FMN-binding split barrel"/>
    <property type="match status" value="1"/>
</dbReference>
<organism evidence="2">
    <name type="scientific">uncultured Desulfovibrio sp</name>
    <dbReference type="NCBI Taxonomy" id="167968"/>
    <lineage>
        <taxon>Bacteria</taxon>
        <taxon>Pseudomonadati</taxon>
        <taxon>Thermodesulfobacteriota</taxon>
        <taxon>Desulfovibrionia</taxon>
        <taxon>Desulfovibrionales</taxon>
        <taxon>Desulfovibrionaceae</taxon>
        <taxon>Desulfovibrio</taxon>
        <taxon>environmental samples</taxon>
    </lineage>
</organism>
<evidence type="ECO:0000259" key="1">
    <source>
        <dbReference type="Pfam" id="PF01243"/>
    </source>
</evidence>
<protein>
    <submittedName>
        <fullName evidence="2">Pyridoxamine 5'-phosphate oxidase-related FMN-binding protein</fullName>
    </submittedName>
</protein>
<reference evidence="2" key="1">
    <citation type="submission" date="2016-04" db="EMBL/GenBank/DDBJ databases">
        <authorList>
            <person name="Evans L.H."/>
            <person name="Alamgir A."/>
            <person name="Owens N."/>
            <person name="Weber N.D."/>
            <person name="Virtaneva K."/>
            <person name="Barbian K."/>
            <person name="Babar A."/>
            <person name="Rosenke K."/>
        </authorList>
    </citation>
    <scope>NUCLEOTIDE SEQUENCE</scope>
    <source>
        <strain evidence="2">92-2</strain>
    </source>
</reference>
<dbReference type="AlphaFoldDB" id="A0A212KIE4"/>
<dbReference type="Gene3D" id="2.30.110.10">
    <property type="entry name" value="Electron Transport, Fmn-binding Protein, Chain A"/>
    <property type="match status" value="1"/>
</dbReference>
<accession>A0A212KIE4</accession>
<sequence length="133" mass="15026">MQKVIDFLSANTTVFLATSDSGAARVRPFQFQFAENGRLWFCTARSKETFAQMQNDPRLEFACMSPKMETLRVKGQANLDDDMAIKRRIIENNGLVRSIYGSAENPDFTVFSVDHGTAFMFDFSGNPPQSFSF</sequence>
<gene>
    <name evidence="2" type="ORF">KM92DES2_20083</name>
</gene>
<evidence type="ECO:0000313" key="2">
    <source>
        <dbReference type="EMBL" id="SBW11473.1"/>
    </source>
</evidence>
<feature type="domain" description="Pyridoxamine 5'-phosphate oxidase N-terminal" evidence="1">
    <location>
        <begin position="3"/>
        <end position="114"/>
    </location>
</feature>
<proteinExistence type="predicted"/>
<dbReference type="RefSeq" id="WP_192113774.1">
    <property type="nucleotide sequence ID" value="NZ_CABUEN010000013.1"/>
</dbReference>
<dbReference type="EMBL" id="FLUP01000002">
    <property type="protein sequence ID" value="SBW11473.1"/>
    <property type="molecule type" value="Genomic_DNA"/>
</dbReference>